<dbReference type="InterPro" id="IPR001761">
    <property type="entry name" value="Peripla_BP/Lac1_sug-bd_dom"/>
</dbReference>
<dbReference type="Gene3D" id="3.40.50.2300">
    <property type="match status" value="2"/>
</dbReference>
<dbReference type="EMBL" id="JAAFZH010000004">
    <property type="protein sequence ID" value="NDU95617.1"/>
    <property type="molecule type" value="Genomic_DNA"/>
</dbReference>
<dbReference type="CDD" id="cd19977">
    <property type="entry name" value="PBP1_EndR-like"/>
    <property type="match status" value="1"/>
</dbReference>
<evidence type="ECO:0000256" key="2">
    <source>
        <dbReference type="ARBA" id="ARBA00023015"/>
    </source>
</evidence>
<dbReference type="Gene3D" id="1.10.260.40">
    <property type="entry name" value="lambda repressor-like DNA-binding domains"/>
    <property type="match status" value="1"/>
</dbReference>
<reference evidence="6 7" key="1">
    <citation type="submission" date="2020-02" db="EMBL/GenBank/DDBJ databases">
        <title>Draft genome sequence of two Spirosoma agri KCTC 52727 and Spirosoma terrae KCTC 52035.</title>
        <authorList>
            <person name="Rojas J."/>
            <person name="Ambika Manirajan B."/>
            <person name="Suarez C."/>
            <person name="Ratering S."/>
            <person name="Schnell S."/>
        </authorList>
    </citation>
    <scope>NUCLEOTIDE SEQUENCE [LARGE SCALE GENOMIC DNA]</scope>
    <source>
        <strain evidence="6 7">KCTC 52035</strain>
    </source>
</reference>
<dbReference type="PROSITE" id="PS50932">
    <property type="entry name" value="HTH_LACI_2"/>
    <property type="match status" value="1"/>
</dbReference>
<dbReference type="Pfam" id="PF00356">
    <property type="entry name" value="LacI"/>
    <property type="match status" value="1"/>
</dbReference>
<organism evidence="6 7">
    <name type="scientific">Spirosoma terrae</name>
    <dbReference type="NCBI Taxonomy" id="1968276"/>
    <lineage>
        <taxon>Bacteria</taxon>
        <taxon>Pseudomonadati</taxon>
        <taxon>Bacteroidota</taxon>
        <taxon>Cytophagia</taxon>
        <taxon>Cytophagales</taxon>
        <taxon>Cytophagaceae</taxon>
        <taxon>Spirosoma</taxon>
    </lineage>
</organism>
<dbReference type="PANTHER" id="PTHR30146:SF148">
    <property type="entry name" value="HTH-TYPE TRANSCRIPTIONAL REPRESSOR PURR-RELATED"/>
    <property type="match status" value="1"/>
</dbReference>
<gene>
    <name evidence="6" type="ORF">GK108_12095</name>
</gene>
<evidence type="ECO:0000313" key="6">
    <source>
        <dbReference type="EMBL" id="NDU95617.1"/>
    </source>
</evidence>
<dbReference type="InterPro" id="IPR010982">
    <property type="entry name" value="Lambda_DNA-bd_dom_sf"/>
</dbReference>
<evidence type="ECO:0000256" key="1">
    <source>
        <dbReference type="ARBA" id="ARBA00022491"/>
    </source>
</evidence>
<dbReference type="GO" id="GO:0003700">
    <property type="term" value="F:DNA-binding transcription factor activity"/>
    <property type="evidence" value="ECO:0007669"/>
    <property type="project" value="TreeGrafter"/>
</dbReference>
<feature type="domain" description="HTH lacI-type" evidence="5">
    <location>
        <begin position="6"/>
        <end position="63"/>
    </location>
</feature>
<dbReference type="Proteomes" id="UP000474175">
    <property type="component" value="Unassembled WGS sequence"/>
</dbReference>
<evidence type="ECO:0000259" key="5">
    <source>
        <dbReference type="PROSITE" id="PS50932"/>
    </source>
</evidence>
<dbReference type="GO" id="GO:0000976">
    <property type="term" value="F:transcription cis-regulatory region binding"/>
    <property type="evidence" value="ECO:0007669"/>
    <property type="project" value="TreeGrafter"/>
</dbReference>
<keyword evidence="4" id="KW-0804">Transcription</keyword>
<keyword evidence="1" id="KW-0678">Repressor</keyword>
<evidence type="ECO:0000313" key="7">
    <source>
        <dbReference type="Proteomes" id="UP000474175"/>
    </source>
</evidence>
<dbReference type="SMART" id="SM00354">
    <property type="entry name" value="HTH_LACI"/>
    <property type="match status" value="1"/>
</dbReference>
<dbReference type="InterPro" id="IPR000843">
    <property type="entry name" value="HTH_LacI"/>
</dbReference>
<dbReference type="RefSeq" id="WP_163947994.1">
    <property type="nucleotide sequence ID" value="NZ_JAAFZH010000004.1"/>
</dbReference>
<evidence type="ECO:0000256" key="3">
    <source>
        <dbReference type="ARBA" id="ARBA00023125"/>
    </source>
</evidence>
<dbReference type="PANTHER" id="PTHR30146">
    <property type="entry name" value="LACI-RELATED TRANSCRIPTIONAL REPRESSOR"/>
    <property type="match status" value="1"/>
</dbReference>
<accession>A0A6L9L7Y7</accession>
<keyword evidence="2" id="KW-0805">Transcription regulation</keyword>
<proteinExistence type="predicted"/>
<keyword evidence="3" id="KW-0238">DNA-binding</keyword>
<dbReference type="InterPro" id="IPR028082">
    <property type="entry name" value="Peripla_BP_I"/>
</dbReference>
<evidence type="ECO:0000256" key="4">
    <source>
        <dbReference type="ARBA" id="ARBA00023163"/>
    </source>
</evidence>
<sequence>MSTKKTSLKDIAQKAGVSTALVSYVLNGKEKESRVGQEIAIKIRQIAAELNYQPNHLAKSLRSGKTHTIGLIIADISNPFFANIARVVEDEAKHNGYTVIIGSSDENADKSRDLLDVLINRQVDGFIIVSSEHSELQIHYLKDKNIPFVLLDRYFPEIQTDFVSTDHYQASYEAGVHLIKNGYRRIGMIAYDSQMFHMQERIRGYLDSFENNKLESKKSWLKQIRITNIENGVKEAIDELMNANEPVDSLLFATYSLAINGLKYINELKLRVPADLGIVSFGQAEVFELYQCPITYLKQPIVLLGKTAVELLVKKLKDNVNEPAQILMKAELIERASSESKPNSSI</sequence>
<dbReference type="SUPFAM" id="SSF53822">
    <property type="entry name" value="Periplasmic binding protein-like I"/>
    <property type="match status" value="1"/>
</dbReference>
<dbReference type="CDD" id="cd01392">
    <property type="entry name" value="HTH_LacI"/>
    <property type="match status" value="1"/>
</dbReference>
<dbReference type="AlphaFoldDB" id="A0A6L9L7Y7"/>
<name>A0A6L9L7Y7_9BACT</name>
<comment type="caution">
    <text evidence="6">The sequence shown here is derived from an EMBL/GenBank/DDBJ whole genome shotgun (WGS) entry which is preliminary data.</text>
</comment>
<protein>
    <submittedName>
        <fullName evidence="6">LacI family transcriptional regulator</fullName>
    </submittedName>
</protein>
<dbReference type="Pfam" id="PF00532">
    <property type="entry name" value="Peripla_BP_1"/>
    <property type="match status" value="1"/>
</dbReference>
<dbReference type="SUPFAM" id="SSF47413">
    <property type="entry name" value="lambda repressor-like DNA-binding domains"/>
    <property type="match status" value="1"/>
</dbReference>
<keyword evidence="7" id="KW-1185">Reference proteome</keyword>